<protein>
    <submittedName>
        <fullName evidence="4">AMP-binding protein</fullName>
    </submittedName>
    <submittedName>
        <fullName evidence="3">O-succinylbenzoic acid--CoA ligase</fullName>
    </submittedName>
</protein>
<dbReference type="Pfam" id="PF00501">
    <property type="entry name" value="AMP-binding"/>
    <property type="match status" value="1"/>
</dbReference>
<dbReference type="InterPro" id="IPR000873">
    <property type="entry name" value="AMP-dep_synth/lig_dom"/>
</dbReference>
<dbReference type="InterPro" id="IPR050237">
    <property type="entry name" value="ATP-dep_AMP-bd_enzyme"/>
</dbReference>
<dbReference type="SUPFAM" id="SSF56801">
    <property type="entry name" value="Acetyl-CoA synthetase-like"/>
    <property type="match status" value="1"/>
</dbReference>
<reference evidence="3" key="4">
    <citation type="submission" date="2024-05" db="EMBL/GenBank/DDBJ databases">
        <authorList>
            <person name="Sun Q."/>
            <person name="Zhou Y."/>
        </authorList>
    </citation>
    <scope>NUCLEOTIDE SEQUENCE</scope>
    <source>
        <strain evidence="3">CGMCC 1.15931</strain>
    </source>
</reference>
<reference evidence="4 5" key="3">
    <citation type="submission" date="2019-11" db="EMBL/GenBank/DDBJ databases">
        <title>Type strains purchased from KCTC, JCM and DSMZ.</title>
        <authorList>
            <person name="Lu H."/>
        </authorList>
    </citation>
    <scope>NUCLEOTIDE SEQUENCE [LARGE SCALE GENOMIC DNA]</scope>
    <source>
        <strain evidence="4 5">KCTC 52429</strain>
    </source>
</reference>
<dbReference type="OrthoDB" id="9766486at2"/>
<dbReference type="InterPro" id="IPR042099">
    <property type="entry name" value="ANL_N_sf"/>
</dbReference>
<feature type="domain" description="AMP-binding enzyme C-terminal" evidence="2">
    <location>
        <begin position="451"/>
        <end position="523"/>
    </location>
</feature>
<proteinExistence type="predicted"/>
<dbReference type="RefSeq" id="WP_155468487.1">
    <property type="nucleotide sequence ID" value="NZ_BMKG01000006.1"/>
</dbReference>
<organism evidence="4 5">
    <name type="scientific">Pseudoduganella buxea</name>
    <dbReference type="NCBI Taxonomy" id="1949069"/>
    <lineage>
        <taxon>Bacteria</taxon>
        <taxon>Pseudomonadati</taxon>
        <taxon>Pseudomonadota</taxon>
        <taxon>Betaproteobacteria</taxon>
        <taxon>Burkholderiales</taxon>
        <taxon>Oxalobacteraceae</taxon>
        <taxon>Telluria group</taxon>
        <taxon>Pseudoduganella</taxon>
    </lineage>
</organism>
<dbReference type="EMBL" id="WNKZ01000001">
    <property type="protein sequence ID" value="MTV51119.1"/>
    <property type="molecule type" value="Genomic_DNA"/>
</dbReference>
<feature type="domain" description="AMP-dependent synthetase/ligase" evidence="1">
    <location>
        <begin position="58"/>
        <end position="393"/>
    </location>
</feature>
<evidence type="ECO:0000313" key="4">
    <source>
        <dbReference type="EMBL" id="MTV51119.1"/>
    </source>
</evidence>
<dbReference type="Pfam" id="PF13193">
    <property type="entry name" value="AMP-binding_C"/>
    <property type="match status" value="1"/>
</dbReference>
<dbReference type="Gene3D" id="3.30.300.30">
    <property type="match status" value="1"/>
</dbReference>
<evidence type="ECO:0000259" key="2">
    <source>
        <dbReference type="Pfam" id="PF13193"/>
    </source>
</evidence>
<evidence type="ECO:0000259" key="1">
    <source>
        <dbReference type="Pfam" id="PF00501"/>
    </source>
</evidence>
<keyword evidence="3" id="KW-0436">Ligase</keyword>
<accession>A0A6I3SQC6</accession>
<dbReference type="PROSITE" id="PS00455">
    <property type="entry name" value="AMP_BINDING"/>
    <property type="match status" value="1"/>
</dbReference>
<dbReference type="Proteomes" id="UP000430634">
    <property type="component" value="Unassembled WGS sequence"/>
</dbReference>
<sequence>MGPLDPIRRLYRSMRAGPAAAPDVSARQAAIAVAAVEAPAGPAPAAAPAGLTVPRLLDARAAAMPDHTPLAVLTEPGLSYADWLAKSSAAAAGLAAAGCGTGTRVALLYDGLDWLDYAIAYMAVLRCGATVLHMNAHMADAEILRRLAECECSWIVHSAFVAAPAGFAGRVSTVADLAARATGNFVAPAIAADAIAEIRYTSGTTGSAKGYLVSHANLTYGRTLDTMQELARASRMLVPMTLGSSTSATILTIAATSAVQMVLCSPLDIERMGELIESEKISAFMLTPHIAGDVIESRLHERYDLSSVRLVASASSLLSPPVAEALLAMMPGATLQIACAQSEASPALLTHTFDPARPFCVGKPSPATEACIVGADNAELPRGQIGELWLRTPAPKRLFLAAPAVNAQLLEDGWYRTGDLARMNEDGSVEFFDRRVDALTRDGHLISSIHMESSFRRQPGVRDAAIVAVPGRDGAGRIVAFVVLRDPNGLPALRDSLREALPPQHYPDAFIAVSALPRTQNGKVLKRQLRLHSGIR</sequence>
<reference evidence="3" key="1">
    <citation type="journal article" date="2014" name="Int. J. Syst. Evol. Microbiol.">
        <title>Complete genome of a new Firmicutes species belonging to the dominant human colonic microbiota ('Ruminococcus bicirculans') reveals two chromosomes and a selective capacity to utilize plant glucans.</title>
        <authorList>
            <consortium name="NISC Comparative Sequencing Program"/>
            <person name="Wegmann U."/>
            <person name="Louis P."/>
            <person name="Goesmann A."/>
            <person name="Henrissat B."/>
            <person name="Duncan S.H."/>
            <person name="Flint H.J."/>
        </authorList>
    </citation>
    <scope>NUCLEOTIDE SEQUENCE</scope>
    <source>
        <strain evidence="3">CGMCC 1.15931</strain>
    </source>
</reference>
<comment type="caution">
    <text evidence="4">The sequence shown here is derived from an EMBL/GenBank/DDBJ whole genome shotgun (WGS) entry which is preliminary data.</text>
</comment>
<evidence type="ECO:0000313" key="6">
    <source>
        <dbReference type="Proteomes" id="UP000622638"/>
    </source>
</evidence>
<dbReference type="AlphaFoldDB" id="A0A6I3SQC6"/>
<keyword evidence="6" id="KW-1185">Reference proteome</keyword>
<dbReference type="PANTHER" id="PTHR43767:SF10">
    <property type="entry name" value="SURFACTIN SYNTHASE SUBUNIT 1"/>
    <property type="match status" value="1"/>
</dbReference>
<reference evidence="6" key="2">
    <citation type="journal article" date="2019" name="Int. J. Syst. Evol. Microbiol.">
        <title>The Global Catalogue of Microorganisms (GCM) 10K type strain sequencing project: providing services to taxonomists for standard genome sequencing and annotation.</title>
        <authorList>
            <consortium name="The Broad Institute Genomics Platform"/>
            <consortium name="The Broad Institute Genome Sequencing Center for Infectious Disease"/>
            <person name="Wu L."/>
            <person name="Ma J."/>
        </authorList>
    </citation>
    <scope>NUCLEOTIDE SEQUENCE [LARGE SCALE GENOMIC DNA]</scope>
    <source>
        <strain evidence="6">CGMCC 1.15931</strain>
    </source>
</reference>
<dbReference type="Gene3D" id="3.40.50.12780">
    <property type="entry name" value="N-terminal domain of ligase-like"/>
    <property type="match status" value="1"/>
</dbReference>
<name>A0A6I3SQC6_9BURK</name>
<dbReference type="PANTHER" id="PTHR43767">
    <property type="entry name" value="LONG-CHAIN-FATTY-ACID--COA LIGASE"/>
    <property type="match status" value="1"/>
</dbReference>
<dbReference type="EMBL" id="BMKG01000006">
    <property type="protein sequence ID" value="GGB95838.1"/>
    <property type="molecule type" value="Genomic_DNA"/>
</dbReference>
<dbReference type="InterPro" id="IPR045851">
    <property type="entry name" value="AMP-bd_C_sf"/>
</dbReference>
<gene>
    <name evidence="3" type="ORF">GCM10011572_17270</name>
    <name evidence="4" type="ORF">GM672_00065</name>
</gene>
<dbReference type="InterPro" id="IPR025110">
    <property type="entry name" value="AMP-bd_C"/>
</dbReference>
<dbReference type="Proteomes" id="UP000622638">
    <property type="component" value="Unassembled WGS sequence"/>
</dbReference>
<evidence type="ECO:0000313" key="5">
    <source>
        <dbReference type="Proteomes" id="UP000430634"/>
    </source>
</evidence>
<dbReference type="GO" id="GO:0016877">
    <property type="term" value="F:ligase activity, forming carbon-sulfur bonds"/>
    <property type="evidence" value="ECO:0007669"/>
    <property type="project" value="UniProtKB-ARBA"/>
</dbReference>
<dbReference type="CDD" id="cd04433">
    <property type="entry name" value="AFD_class_I"/>
    <property type="match status" value="1"/>
</dbReference>
<evidence type="ECO:0000313" key="3">
    <source>
        <dbReference type="EMBL" id="GGB95838.1"/>
    </source>
</evidence>
<dbReference type="InterPro" id="IPR020845">
    <property type="entry name" value="AMP-binding_CS"/>
</dbReference>